<evidence type="ECO:0000256" key="3">
    <source>
        <dbReference type="ARBA" id="ARBA00008663"/>
    </source>
</evidence>
<dbReference type="PROSITE" id="PS00110">
    <property type="entry name" value="PYRUVATE_KINASE"/>
    <property type="match status" value="1"/>
</dbReference>
<keyword evidence="5 13" id="KW-0808">Transferase</keyword>
<dbReference type="InterPro" id="IPR018209">
    <property type="entry name" value="Pyrv_Knase_AS"/>
</dbReference>
<dbReference type="InterPro" id="IPR015806">
    <property type="entry name" value="Pyrv_Knase_insert_dom_sf"/>
</dbReference>
<evidence type="ECO:0000256" key="4">
    <source>
        <dbReference type="ARBA" id="ARBA00012142"/>
    </source>
</evidence>
<evidence type="ECO:0000256" key="11">
    <source>
        <dbReference type="ARBA" id="ARBA00023152"/>
    </source>
</evidence>
<evidence type="ECO:0000313" key="15">
    <source>
        <dbReference type="EMBL" id="RAM57747.1"/>
    </source>
</evidence>
<comment type="catalytic activity">
    <reaction evidence="13">
        <text>pyruvate + ATP = phosphoenolpyruvate + ADP + H(+)</text>
        <dbReference type="Rhea" id="RHEA:18157"/>
        <dbReference type="ChEBI" id="CHEBI:15361"/>
        <dbReference type="ChEBI" id="CHEBI:15378"/>
        <dbReference type="ChEBI" id="CHEBI:30616"/>
        <dbReference type="ChEBI" id="CHEBI:58702"/>
        <dbReference type="ChEBI" id="CHEBI:456216"/>
        <dbReference type="EC" id="2.7.1.40"/>
    </reaction>
</comment>
<keyword evidence="7" id="KW-0547">Nucleotide-binding</keyword>
<dbReference type="EC" id="2.7.1.40" evidence="4 13"/>
<evidence type="ECO:0000256" key="13">
    <source>
        <dbReference type="RuleBase" id="RU000504"/>
    </source>
</evidence>
<keyword evidence="12" id="KW-0670">Pyruvate</keyword>
<dbReference type="InterPro" id="IPR001697">
    <property type="entry name" value="Pyr_Knase"/>
</dbReference>
<evidence type="ECO:0000256" key="2">
    <source>
        <dbReference type="ARBA" id="ARBA00004997"/>
    </source>
</evidence>
<dbReference type="PANTHER" id="PTHR11817">
    <property type="entry name" value="PYRUVATE KINASE"/>
    <property type="match status" value="1"/>
</dbReference>
<dbReference type="RefSeq" id="WP_111961289.1">
    <property type="nucleotide sequence ID" value="NZ_JHUK01000003.1"/>
</dbReference>
<dbReference type="GO" id="GO:0000287">
    <property type="term" value="F:magnesium ion binding"/>
    <property type="evidence" value="ECO:0007669"/>
    <property type="project" value="InterPro"/>
</dbReference>
<dbReference type="InterPro" id="IPR015793">
    <property type="entry name" value="Pyrv_Knase_brl"/>
</dbReference>
<keyword evidence="16" id="KW-1185">Reference proteome</keyword>
<dbReference type="GO" id="GO:0004743">
    <property type="term" value="F:pyruvate kinase activity"/>
    <property type="evidence" value="ECO:0007669"/>
    <property type="project" value="UniProtKB-EC"/>
</dbReference>
<dbReference type="GO" id="GO:0005524">
    <property type="term" value="F:ATP binding"/>
    <property type="evidence" value="ECO:0007669"/>
    <property type="project" value="UniProtKB-KW"/>
</dbReference>
<dbReference type="SUPFAM" id="SSF50800">
    <property type="entry name" value="PK beta-barrel domain-like"/>
    <property type="match status" value="1"/>
</dbReference>
<dbReference type="SUPFAM" id="SSF51621">
    <property type="entry name" value="Phosphoenolpyruvate/pyruvate domain"/>
    <property type="match status" value="1"/>
</dbReference>
<proteinExistence type="inferred from homology"/>
<keyword evidence="11 13" id="KW-0324">Glycolysis</keyword>
<evidence type="ECO:0000313" key="16">
    <source>
        <dbReference type="Proteomes" id="UP000249343"/>
    </source>
</evidence>
<evidence type="ECO:0000256" key="9">
    <source>
        <dbReference type="ARBA" id="ARBA00022840"/>
    </source>
</evidence>
<comment type="caution">
    <text evidence="15">The sequence shown here is derived from an EMBL/GenBank/DDBJ whole genome shotgun (WGS) entry which is preliminary data.</text>
</comment>
<dbReference type="Gene3D" id="3.20.20.60">
    <property type="entry name" value="Phosphoenolpyruvate-binding domains"/>
    <property type="match status" value="1"/>
</dbReference>
<evidence type="ECO:0000256" key="12">
    <source>
        <dbReference type="ARBA" id="ARBA00023317"/>
    </source>
</evidence>
<comment type="similarity">
    <text evidence="3 13">Belongs to the pyruvate kinase family.</text>
</comment>
<keyword evidence="6" id="KW-0479">Metal-binding</keyword>
<evidence type="ECO:0000256" key="8">
    <source>
        <dbReference type="ARBA" id="ARBA00022777"/>
    </source>
</evidence>
<comment type="cofactor">
    <cofactor evidence="1">
        <name>K(+)</name>
        <dbReference type="ChEBI" id="CHEBI:29103"/>
    </cofactor>
</comment>
<evidence type="ECO:0000256" key="10">
    <source>
        <dbReference type="ARBA" id="ARBA00022842"/>
    </source>
</evidence>
<gene>
    <name evidence="15" type="ORF">DH96_01430</name>
</gene>
<dbReference type="Gene3D" id="2.40.33.10">
    <property type="entry name" value="PK beta-barrel domain-like"/>
    <property type="match status" value="1"/>
</dbReference>
<keyword evidence="9" id="KW-0067">ATP-binding</keyword>
<dbReference type="InterPro" id="IPR011037">
    <property type="entry name" value="Pyrv_Knase-like_insert_dom_sf"/>
</dbReference>
<dbReference type="PRINTS" id="PR01050">
    <property type="entry name" value="PYRUVTKNASE"/>
</dbReference>
<evidence type="ECO:0000256" key="1">
    <source>
        <dbReference type="ARBA" id="ARBA00001958"/>
    </source>
</evidence>
<dbReference type="EMBL" id="JHUK01000003">
    <property type="protein sequence ID" value="RAM57747.1"/>
    <property type="molecule type" value="Genomic_DNA"/>
</dbReference>
<evidence type="ECO:0000259" key="14">
    <source>
        <dbReference type="Pfam" id="PF00224"/>
    </source>
</evidence>
<evidence type="ECO:0000256" key="5">
    <source>
        <dbReference type="ARBA" id="ARBA00022679"/>
    </source>
</evidence>
<name>A0A328IL05_9MOLU</name>
<accession>A0A328IL05</accession>
<organism evidence="15 16">
    <name type="scientific">Candidatus Phytoplasma oryzae</name>
    <dbReference type="NCBI Taxonomy" id="203274"/>
    <lineage>
        <taxon>Bacteria</taxon>
        <taxon>Bacillati</taxon>
        <taxon>Mycoplasmatota</taxon>
        <taxon>Mollicutes</taxon>
        <taxon>Acholeplasmatales</taxon>
        <taxon>Acholeplasmataceae</taxon>
        <taxon>Candidatus Phytoplasma</taxon>
        <taxon>16SrXI (Rice yellow dwarf group)</taxon>
    </lineage>
</organism>
<evidence type="ECO:0000256" key="6">
    <source>
        <dbReference type="ARBA" id="ARBA00022723"/>
    </source>
</evidence>
<dbReference type="FunFam" id="2.40.33.10:FF:000001">
    <property type="entry name" value="Pyruvate kinase"/>
    <property type="match status" value="1"/>
</dbReference>
<reference evidence="15 16" key="1">
    <citation type="submission" date="2014-04" db="EMBL/GenBank/DDBJ databases">
        <title>Genome study of Napier grass stunt phytoplasma.</title>
        <authorList>
            <person name="Kawicha P."/>
            <person name="Dickinson M."/>
            <person name="Hodgetts J."/>
        </authorList>
    </citation>
    <scope>NUCLEOTIDE SEQUENCE [LARGE SCALE GENOMIC DNA]</scope>
    <source>
        <strain evidence="15 16">NGS-S10</strain>
    </source>
</reference>
<dbReference type="GO" id="GO:0016301">
    <property type="term" value="F:kinase activity"/>
    <property type="evidence" value="ECO:0007669"/>
    <property type="project" value="UniProtKB-KW"/>
</dbReference>
<comment type="pathway">
    <text evidence="2 13">Carbohydrate degradation; glycolysis; pyruvate from D-glyceraldehyde 3-phosphate: step 5/5.</text>
</comment>
<protein>
    <recommendedName>
        <fullName evidence="4 13">Pyruvate kinase</fullName>
        <ecNumber evidence="4 13">2.7.1.40</ecNumber>
    </recommendedName>
</protein>
<dbReference type="Proteomes" id="UP000249343">
    <property type="component" value="Unassembled WGS sequence"/>
</dbReference>
<dbReference type="GO" id="GO:0030955">
    <property type="term" value="F:potassium ion binding"/>
    <property type="evidence" value="ECO:0007669"/>
    <property type="project" value="InterPro"/>
</dbReference>
<dbReference type="Pfam" id="PF00224">
    <property type="entry name" value="PK"/>
    <property type="match status" value="1"/>
</dbReference>
<dbReference type="InterPro" id="IPR040442">
    <property type="entry name" value="Pyrv_kinase-like_dom_sf"/>
</dbReference>
<feature type="domain" description="Pyruvate kinase barrel" evidence="14">
    <location>
        <begin position="1"/>
        <end position="207"/>
    </location>
</feature>
<sequence>MVNSGLNIARFNFSHADYEKSKFLIETIKSLNEELKSHVSLLLDTKGPEIRTHDFDGEVIIQKDSLVTISSKEQLGNNRIFSVTYPNFYEEVNIGDLIYVDDGFLTLEIVQKKNDSRELITKAKNTHKVKSRRGINVPNVDLNIDFISTKDFQDINFAIQQSYDYIAASFTRNAQDILDIRKILQNNKKDSIKIIAKIENQSGINNIGAEKRL</sequence>
<dbReference type="AlphaFoldDB" id="A0A328IL05"/>
<evidence type="ECO:0000256" key="7">
    <source>
        <dbReference type="ARBA" id="ARBA00022741"/>
    </source>
</evidence>
<keyword evidence="8 13" id="KW-0418">Kinase</keyword>
<keyword evidence="10 13" id="KW-0460">Magnesium</keyword>
<dbReference type="UniPathway" id="UPA00109">
    <property type="reaction ID" value="UER00188"/>
</dbReference>
<dbReference type="InterPro" id="IPR015813">
    <property type="entry name" value="Pyrv/PenolPyrv_kinase-like_dom"/>
</dbReference>